<dbReference type="EMBL" id="JBDODL010003283">
    <property type="protein sequence ID" value="MES1922632.1"/>
    <property type="molecule type" value="Genomic_DNA"/>
</dbReference>
<feature type="non-terminal residue" evidence="1">
    <location>
        <position position="214"/>
    </location>
</feature>
<sequence length="214" mass="25093">NIFSTNFYKFNTVFNDIETSICQEEVAKYLVSDQGLPNLLKILQISSVFDNMIFIKKKFGSHVYYQDNKWHYRFHIERKYSQIVYSLDRHLVSGFKERLSSNESPNLLTLISCLLLNLKENFKKLPKSEERLFDSNFRSDFDPISFHCCSTRIACNFVAVLLKNEIMDIETFRKIAETDANWNPLCLFEQNLRLVSAISQIEASMWTLNGVIML</sequence>
<protein>
    <recommendedName>
        <fullName evidence="3">Maturase K</fullName>
    </recommendedName>
</protein>
<accession>A0ABV2ASL2</accession>
<dbReference type="Proteomes" id="UP001439008">
    <property type="component" value="Unassembled WGS sequence"/>
</dbReference>
<gene>
    <name evidence="1" type="ORF">MHBO_004150</name>
</gene>
<keyword evidence="2" id="KW-1185">Reference proteome</keyword>
<evidence type="ECO:0000313" key="1">
    <source>
        <dbReference type="EMBL" id="MES1922632.1"/>
    </source>
</evidence>
<evidence type="ECO:0008006" key="3">
    <source>
        <dbReference type="Google" id="ProtNLM"/>
    </source>
</evidence>
<name>A0ABV2ASL2_9EUKA</name>
<comment type="caution">
    <text evidence="1">The sequence shown here is derived from an EMBL/GenBank/DDBJ whole genome shotgun (WGS) entry which is preliminary data.</text>
</comment>
<evidence type="ECO:0000313" key="2">
    <source>
        <dbReference type="Proteomes" id="UP001439008"/>
    </source>
</evidence>
<proteinExistence type="predicted"/>
<reference evidence="1 2" key="1">
    <citation type="journal article" date="2024" name="BMC Biol.">
        <title>Comparative genomics of Ascetosporea gives new insight into the evolutionary basis for animal parasitism in Rhizaria.</title>
        <authorList>
            <person name="Hiltunen Thoren M."/>
            <person name="Onut-Brannstrom I."/>
            <person name="Alfjorden A."/>
            <person name="Peckova H."/>
            <person name="Swords F."/>
            <person name="Hooper C."/>
            <person name="Holzer A.S."/>
            <person name="Bass D."/>
            <person name="Burki F."/>
        </authorList>
    </citation>
    <scope>NUCLEOTIDE SEQUENCE [LARGE SCALE GENOMIC DNA]</scope>
    <source>
        <strain evidence="1">20-A016</strain>
    </source>
</reference>
<organism evidence="1 2">
    <name type="scientific">Bonamia ostreae</name>
    <dbReference type="NCBI Taxonomy" id="126728"/>
    <lineage>
        <taxon>Eukaryota</taxon>
        <taxon>Sar</taxon>
        <taxon>Rhizaria</taxon>
        <taxon>Endomyxa</taxon>
        <taxon>Ascetosporea</taxon>
        <taxon>Haplosporida</taxon>
        <taxon>Bonamia</taxon>
    </lineage>
</organism>
<feature type="non-terminal residue" evidence="1">
    <location>
        <position position="1"/>
    </location>
</feature>